<comment type="caution">
    <text evidence="1">The sequence shown here is derived from an EMBL/GenBank/DDBJ whole genome shotgun (WGS) entry which is preliminary data.</text>
</comment>
<dbReference type="EMBL" id="QSEF01000004">
    <property type="protein sequence ID" value="RGZ50290.1"/>
    <property type="molecule type" value="Genomic_DNA"/>
</dbReference>
<dbReference type="AlphaFoldDB" id="A0A3R5ZPY0"/>
<evidence type="ECO:0000313" key="4">
    <source>
        <dbReference type="Proteomes" id="UP000285173"/>
    </source>
</evidence>
<name>A0A3R5ZPY0_9BACT</name>
<evidence type="ECO:0000313" key="3">
    <source>
        <dbReference type="Proteomes" id="UP000283732"/>
    </source>
</evidence>
<dbReference type="Proteomes" id="UP000285173">
    <property type="component" value="Unassembled WGS sequence"/>
</dbReference>
<evidence type="ECO:0000313" key="1">
    <source>
        <dbReference type="EMBL" id="RGZ50290.1"/>
    </source>
</evidence>
<accession>A0A3R5ZPY0</accession>
<gene>
    <name evidence="2" type="ORF">DW191_17370</name>
    <name evidence="1" type="ORF">DW986_03220</name>
</gene>
<reference evidence="3 4" key="1">
    <citation type="submission" date="2018-08" db="EMBL/GenBank/DDBJ databases">
        <title>A genome reference for cultivated species of the human gut microbiota.</title>
        <authorList>
            <person name="Zou Y."/>
            <person name="Xue W."/>
            <person name="Luo G."/>
        </authorList>
    </citation>
    <scope>NUCLEOTIDE SEQUENCE [LARGE SCALE GENOMIC DNA]</scope>
    <source>
        <strain evidence="2 3">AM16-50</strain>
        <strain evidence="1 4">AM50-15</strain>
    </source>
</reference>
<dbReference type="EMBL" id="QRKC01000011">
    <property type="protein sequence ID" value="RHH74746.1"/>
    <property type="molecule type" value="Genomic_DNA"/>
</dbReference>
<proteinExistence type="predicted"/>
<organism evidence="1 4">
    <name type="scientific">Parabacteroides merdae</name>
    <dbReference type="NCBI Taxonomy" id="46503"/>
    <lineage>
        <taxon>Bacteria</taxon>
        <taxon>Pseudomonadati</taxon>
        <taxon>Bacteroidota</taxon>
        <taxon>Bacteroidia</taxon>
        <taxon>Bacteroidales</taxon>
        <taxon>Tannerellaceae</taxon>
        <taxon>Parabacteroides</taxon>
    </lineage>
</organism>
<protein>
    <submittedName>
        <fullName evidence="1">Uncharacterized protein</fullName>
    </submittedName>
</protein>
<evidence type="ECO:0000313" key="2">
    <source>
        <dbReference type="EMBL" id="RHH74746.1"/>
    </source>
</evidence>
<dbReference type="Proteomes" id="UP000283732">
    <property type="component" value="Unassembled WGS sequence"/>
</dbReference>
<sequence>MGFHKNTLRRIDLVCDIVRKHYEPGRRDRCYKEVWRRYVNPVYSMCYRTFLNYIGTNTELERRRNAEAQLQLF</sequence>